<dbReference type="KEGG" id="vgu:HYG85_12630"/>
<feature type="transmembrane region" description="Helical" evidence="7">
    <location>
        <begin position="21"/>
        <end position="48"/>
    </location>
</feature>
<feature type="transmembrane region" description="Helical" evidence="7">
    <location>
        <begin position="277"/>
        <end position="302"/>
    </location>
</feature>
<keyword evidence="10" id="KW-1185">Reference proteome</keyword>
<gene>
    <name evidence="9" type="ORF">HYG85_12630</name>
</gene>
<sequence length="312" mass="35550">MKTGLTLKKRNRIKVFKKSYQLTLMSLPAIILFIIFNYVPMFGIILAFKKLKFNLGFFKSPWVGLDNFKFFFQSQDAWTITRNTIGLNALFIVAGLVVSVAFAILLNEISKRVFVKTYQTAMFFPYFLSWVVVGYMLYAVLNDRLGILNQVLEIFGMEPVSWYSNPQYWPVILLIVYLWKNVGYLSVIYYAGIMGIDNALIEAAIVDGANKFQVIKSIILPMLVPIITVMTLLQIGRIFYADFGMFYYLPNDVGALYPTTQVIDTYVYRALRVTGQVGMATAAGFFQAVVGLCMVLTSNFIVKKYNKDNAIF</sequence>
<dbReference type="PROSITE" id="PS50928">
    <property type="entry name" value="ABC_TM1"/>
    <property type="match status" value="1"/>
</dbReference>
<feature type="transmembrane region" description="Helical" evidence="7">
    <location>
        <begin position="85"/>
        <end position="106"/>
    </location>
</feature>
<evidence type="ECO:0000256" key="7">
    <source>
        <dbReference type="RuleBase" id="RU363032"/>
    </source>
</evidence>
<dbReference type="RefSeq" id="WP_212689962.1">
    <property type="nucleotide sequence ID" value="NZ_CP058561.1"/>
</dbReference>
<dbReference type="AlphaFoldDB" id="A0A8J8MB58"/>
<dbReference type="Gene3D" id="1.10.3720.10">
    <property type="entry name" value="MetI-like"/>
    <property type="match status" value="1"/>
</dbReference>
<proteinExistence type="inferred from homology"/>
<evidence type="ECO:0000256" key="1">
    <source>
        <dbReference type="ARBA" id="ARBA00004651"/>
    </source>
</evidence>
<dbReference type="Proteomes" id="UP000677305">
    <property type="component" value="Chromosome"/>
</dbReference>
<feature type="transmembrane region" description="Helical" evidence="7">
    <location>
        <begin position="168"/>
        <end position="191"/>
    </location>
</feature>
<evidence type="ECO:0000256" key="3">
    <source>
        <dbReference type="ARBA" id="ARBA00022475"/>
    </source>
</evidence>
<evidence type="ECO:0000256" key="6">
    <source>
        <dbReference type="ARBA" id="ARBA00023136"/>
    </source>
</evidence>
<dbReference type="InterPro" id="IPR000515">
    <property type="entry name" value="MetI-like"/>
</dbReference>
<dbReference type="InterPro" id="IPR050809">
    <property type="entry name" value="UgpAE/MalFG_permease"/>
</dbReference>
<dbReference type="SUPFAM" id="SSF161098">
    <property type="entry name" value="MetI-like"/>
    <property type="match status" value="1"/>
</dbReference>
<name>A0A8J8MB58_9FIRM</name>
<evidence type="ECO:0000259" key="8">
    <source>
        <dbReference type="PROSITE" id="PS50928"/>
    </source>
</evidence>
<feature type="transmembrane region" description="Helical" evidence="7">
    <location>
        <begin position="118"/>
        <end position="141"/>
    </location>
</feature>
<evidence type="ECO:0000256" key="5">
    <source>
        <dbReference type="ARBA" id="ARBA00022989"/>
    </source>
</evidence>
<feature type="domain" description="ABC transmembrane type-1" evidence="8">
    <location>
        <begin position="81"/>
        <end position="298"/>
    </location>
</feature>
<evidence type="ECO:0000313" key="10">
    <source>
        <dbReference type="Proteomes" id="UP000677305"/>
    </source>
</evidence>
<keyword evidence="6 7" id="KW-0472">Membrane</keyword>
<keyword evidence="4 7" id="KW-0812">Transmembrane</keyword>
<dbReference type="GO" id="GO:0055085">
    <property type="term" value="P:transmembrane transport"/>
    <property type="evidence" value="ECO:0007669"/>
    <property type="project" value="InterPro"/>
</dbReference>
<dbReference type="PANTHER" id="PTHR43227">
    <property type="entry name" value="BLL4140 PROTEIN"/>
    <property type="match status" value="1"/>
</dbReference>
<accession>A0A8J8MB58</accession>
<protein>
    <submittedName>
        <fullName evidence="9">Sugar ABC transporter permease</fullName>
    </submittedName>
</protein>
<dbReference type="GO" id="GO:0005886">
    <property type="term" value="C:plasma membrane"/>
    <property type="evidence" value="ECO:0007669"/>
    <property type="project" value="UniProtKB-SubCell"/>
</dbReference>
<comment type="subcellular location">
    <subcellularLocation>
        <location evidence="1 7">Cell membrane</location>
        <topology evidence="1 7">Multi-pass membrane protein</topology>
    </subcellularLocation>
</comment>
<organism evidence="9 10">
    <name type="scientific">Vallitalea guaymasensis</name>
    <dbReference type="NCBI Taxonomy" id="1185412"/>
    <lineage>
        <taxon>Bacteria</taxon>
        <taxon>Bacillati</taxon>
        <taxon>Bacillota</taxon>
        <taxon>Clostridia</taxon>
        <taxon>Lachnospirales</taxon>
        <taxon>Vallitaleaceae</taxon>
        <taxon>Vallitalea</taxon>
    </lineage>
</organism>
<dbReference type="CDD" id="cd06261">
    <property type="entry name" value="TM_PBP2"/>
    <property type="match status" value="1"/>
</dbReference>
<evidence type="ECO:0000313" key="9">
    <source>
        <dbReference type="EMBL" id="QUH29702.1"/>
    </source>
</evidence>
<dbReference type="EMBL" id="CP058561">
    <property type="protein sequence ID" value="QUH29702.1"/>
    <property type="molecule type" value="Genomic_DNA"/>
</dbReference>
<keyword evidence="5 7" id="KW-1133">Transmembrane helix</keyword>
<comment type="similarity">
    <text evidence="7">Belongs to the binding-protein-dependent transport system permease family.</text>
</comment>
<dbReference type="InterPro" id="IPR035906">
    <property type="entry name" value="MetI-like_sf"/>
</dbReference>
<dbReference type="Pfam" id="PF00528">
    <property type="entry name" value="BPD_transp_1"/>
    <property type="match status" value="1"/>
</dbReference>
<keyword evidence="2 7" id="KW-0813">Transport</keyword>
<dbReference type="PANTHER" id="PTHR43227:SF11">
    <property type="entry name" value="BLL4140 PROTEIN"/>
    <property type="match status" value="1"/>
</dbReference>
<evidence type="ECO:0000256" key="4">
    <source>
        <dbReference type="ARBA" id="ARBA00022692"/>
    </source>
</evidence>
<feature type="transmembrane region" description="Helical" evidence="7">
    <location>
        <begin position="218"/>
        <end position="240"/>
    </location>
</feature>
<keyword evidence="3" id="KW-1003">Cell membrane</keyword>
<reference evidence="9 10" key="1">
    <citation type="submission" date="2020-07" db="EMBL/GenBank/DDBJ databases">
        <title>Vallitalea guaymasensis genome.</title>
        <authorList>
            <person name="Postec A."/>
        </authorList>
    </citation>
    <scope>NUCLEOTIDE SEQUENCE [LARGE SCALE GENOMIC DNA]</scope>
    <source>
        <strain evidence="9 10">Ra1766G1</strain>
    </source>
</reference>
<evidence type="ECO:0000256" key="2">
    <source>
        <dbReference type="ARBA" id="ARBA00022448"/>
    </source>
</evidence>